<dbReference type="PANTHER" id="PTHR12994:SF17">
    <property type="entry name" value="LD30995P"/>
    <property type="match status" value="1"/>
</dbReference>
<dbReference type="RefSeq" id="XP_002740786.1">
    <property type="nucleotide sequence ID" value="XM_002740740.2"/>
</dbReference>
<proteinExistence type="inferred from homology"/>
<evidence type="ECO:0000313" key="3">
    <source>
        <dbReference type="RefSeq" id="XP_002740786.1"/>
    </source>
</evidence>
<dbReference type="GeneID" id="100373892"/>
<keyword evidence="2" id="KW-1185">Reference proteome</keyword>
<reference evidence="3" key="1">
    <citation type="submission" date="2025-08" db="UniProtKB">
        <authorList>
            <consortium name="RefSeq"/>
        </authorList>
    </citation>
    <scope>IDENTIFICATION</scope>
    <source>
        <tissue evidence="3">Testes</tissue>
    </source>
</reference>
<comment type="similarity">
    <text evidence="1">Belongs to the peptidase C69 family. Secernin subfamily.</text>
</comment>
<dbReference type="Proteomes" id="UP000694865">
    <property type="component" value="Unplaced"/>
</dbReference>
<sequence>MATSKDLLRPKSCDTFVALPPATADGNVIFGKNSDRPCEEVQQVIHIPATSHKAGSKLQCTYIEIEQVPHTHSVILSSPSWLWGAEMGANEYGVCIGNEAVWTKLNGPNDRKEQLLGMDFVRLGLERGQTAKEAMDVITSLLEKYGQGGQCNEDSDGDWCYHNSFLIADCKEAWVLETAGQLWAAEHITEGIRNISNGLTIRTKIDAMSDGLKEHAQSKGFWNGEGDFDFALAYSSDSDGKTVDDCSRYTAGKRLLSANLGSIKAQTMFNILRDTDSGICMEGSFLSTGSQVSILSPPGSTSPCCHWFTATPNPSQSVFKPFIFCKGVKFPEYTVSPNFGDQDPVKVKPRFQKKVDRRHELWKAHEYARKLLDEGKAEGDDLWKTMRELEEQCIEGVDEFLKGGEVDESEVEELFLDCIEAEIKFYY</sequence>
<name>A0ABM0GZE8_SACKO</name>
<protein>
    <submittedName>
        <fullName evidence="3">Secernin-2-like</fullName>
    </submittedName>
</protein>
<organism evidence="2 3">
    <name type="scientific">Saccoglossus kowalevskii</name>
    <name type="common">Acorn worm</name>
    <dbReference type="NCBI Taxonomy" id="10224"/>
    <lineage>
        <taxon>Eukaryota</taxon>
        <taxon>Metazoa</taxon>
        <taxon>Hemichordata</taxon>
        <taxon>Enteropneusta</taxon>
        <taxon>Harrimaniidae</taxon>
        <taxon>Saccoglossus</taxon>
    </lineage>
</organism>
<accession>A0ABM0GZE8</accession>
<dbReference type="InterPro" id="IPR005322">
    <property type="entry name" value="Peptidase_C69"/>
</dbReference>
<evidence type="ECO:0000313" key="2">
    <source>
        <dbReference type="Proteomes" id="UP000694865"/>
    </source>
</evidence>
<dbReference type="Gene3D" id="3.60.60.10">
    <property type="entry name" value="Penicillin V Acylase, Chain A"/>
    <property type="match status" value="1"/>
</dbReference>
<dbReference type="Pfam" id="PF03577">
    <property type="entry name" value="Peptidase_C69"/>
    <property type="match status" value="1"/>
</dbReference>
<dbReference type="PANTHER" id="PTHR12994">
    <property type="entry name" value="SECERNIN"/>
    <property type="match status" value="1"/>
</dbReference>
<gene>
    <name evidence="3" type="primary">LOC100373892</name>
</gene>
<evidence type="ECO:0000256" key="1">
    <source>
        <dbReference type="ARBA" id="ARBA00005705"/>
    </source>
</evidence>